<keyword evidence="3 5" id="KW-0238">DNA-binding</keyword>
<dbReference type="STRING" id="62101.AB835_03630"/>
<evidence type="ECO:0000256" key="2">
    <source>
        <dbReference type="ARBA" id="ARBA00022908"/>
    </source>
</evidence>
<keyword evidence="2" id="KW-0229">DNA integration</keyword>
<evidence type="ECO:0008006" key="10">
    <source>
        <dbReference type="Google" id="ProtNLM"/>
    </source>
</evidence>
<protein>
    <recommendedName>
        <fullName evidence="10">Recombinase XerD</fullName>
    </recommendedName>
</protein>
<dbReference type="InterPro" id="IPR050090">
    <property type="entry name" value="Tyrosine_recombinase_XerCD"/>
</dbReference>
<evidence type="ECO:0000313" key="8">
    <source>
        <dbReference type="EMBL" id="ODS24402.1"/>
    </source>
</evidence>
<keyword evidence="4" id="KW-0233">DNA recombination</keyword>
<dbReference type="InterPro" id="IPR013762">
    <property type="entry name" value="Integrase-like_cat_sf"/>
</dbReference>
<evidence type="ECO:0000313" key="9">
    <source>
        <dbReference type="Proteomes" id="UP000242502"/>
    </source>
</evidence>
<dbReference type="AlphaFoldDB" id="A0A1D2QS51"/>
<dbReference type="PANTHER" id="PTHR30349:SF81">
    <property type="entry name" value="TYROSINE RECOMBINASE XERC"/>
    <property type="match status" value="1"/>
</dbReference>
<dbReference type="Proteomes" id="UP000242502">
    <property type="component" value="Unassembled WGS sequence"/>
</dbReference>
<sequence>MDTIKRRDSALRRFIEWCDDRGLDDPTAITKPILERYQRYLYHYRKDNGEPLSIGSQNVMLTPVKSFFKWLTQENYLLYNPASELVLPKKPKGLPRNILSVEEVIHILSQPDTTTLEGVRDRAILEVFYATGIRRSELIHLKEYEIDHSRQTVFVKEGKYHKDRYLPLGKRALQWIQKYQREVRDHLLIDHQEPHVFLTDYGEPFNGSYIGHQVKKYIEQAGIKVSGSCHLFRHAMATHMLENGADIRFIQAMLGHADLSTTEIYTRVSIEKLREIHAATHPAKITADERVID</sequence>
<feature type="domain" description="Core-binding (CB)" evidence="7">
    <location>
        <begin position="1"/>
        <end position="72"/>
    </location>
</feature>
<dbReference type="NCBIfam" id="NF002331">
    <property type="entry name" value="PRK01287.1"/>
    <property type="match status" value="1"/>
</dbReference>
<evidence type="ECO:0000259" key="7">
    <source>
        <dbReference type="PROSITE" id="PS51900"/>
    </source>
</evidence>
<dbReference type="GO" id="GO:0003677">
    <property type="term" value="F:DNA binding"/>
    <property type="evidence" value="ECO:0007669"/>
    <property type="project" value="UniProtKB-UniRule"/>
</dbReference>
<evidence type="ECO:0000256" key="1">
    <source>
        <dbReference type="ARBA" id="ARBA00022829"/>
    </source>
</evidence>
<dbReference type="Gene3D" id="1.10.150.130">
    <property type="match status" value="1"/>
</dbReference>
<dbReference type="InterPro" id="IPR011010">
    <property type="entry name" value="DNA_brk_join_enz"/>
</dbReference>
<dbReference type="PROSITE" id="PS51898">
    <property type="entry name" value="TYR_RECOMBINASE"/>
    <property type="match status" value="1"/>
</dbReference>
<dbReference type="InterPro" id="IPR010998">
    <property type="entry name" value="Integrase_recombinase_N"/>
</dbReference>
<dbReference type="SUPFAM" id="SSF56349">
    <property type="entry name" value="DNA breaking-rejoining enzymes"/>
    <property type="match status" value="1"/>
</dbReference>
<dbReference type="Pfam" id="PF00589">
    <property type="entry name" value="Phage_integrase"/>
    <property type="match status" value="1"/>
</dbReference>
<dbReference type="GO" id="GO:0007059">
    <property type="term" value="P:chromosome segregation"/>
    <property type="evidence" value="ECO:0007669"/>
    <property type="project" value="UniProtKB-KW"/>
</dbReference>
<evidence type="ECO:0000259" key="6">
    <source>
        <dbReference type="PROSITE" id="PS51898"/>
    </source>
</evidence>
<dbReference type="PROSITE" id="PS51900">
    <property type="entry name" value="CB"/>
    <property type="match status" value="1"/>
</dbReference>
<dbReference type="EMBL" id="MDLC01000009">
    <property type="protein sequence ID" value="ODS24402.1"/>
    <property type="molecule type" value="Genomic_DNA"/>
</dbReference>
<dbReference type="GO" id="GO:0015074">
    <property type="term" value="P:DNA integration"/>
    <property type="evidence" value="ECO:0007669"/>
    <property type="project" value="UniProtKB-KW"/>
</dbReference>
<gene>
    <name evidence="8" type="ORF">AB835_03630</name>
</gene>
<evidence type="ECO:0000256" key="5">
    <source>
        <dbReference type="PROSITE-ProRule" id="PRU01248"/>
    </source>
</evidence>
<proteinExistence type="predicted"/>
<dbReference type="GO" id="GO:0006310">
    <property type="term" value="P:DNA recombination"/>
    <property type="evidence" value="ECO:0007669"/>
    <property type="project" value="UniProtKB-KW"/>
</dbReference>
<evidence type="ECO:0000256" key="4">
    <source>
        <dbReference type="ARBA" id="ARBA00023172"/>
    </source>
</evidence>
<dbReference type="Gene3D" id="1.10.443.10">
    <property type="entry name" value="Intergrase catalytic core"/>
    <property type="match status" value="1"/>
</dbReference>
<dbReference type="PANTHER" id="PTHR30349">
    <property type="entry name" value="PHAGE INTEGRASE-RELATED"/>
    <property type="match status" value="1"/>
</dbReference>
<comment type="caution">
    <text evidence="8">The sequence shown here is derived from an EMBL/GenBank/DDBJ whole genome shotgun (WGS) entry which is preliminary data.</text>
</comment>
<evidence type="ECO:0000256" key="3">
    <source>
        <dbReference type="ARBA" id="ARBA00023125"/>
    </source>
</evidence>
<reference evidence="8 9" key="1">
    <citation type="journal article" date="2016" name="Appl. Environ. Microbiol.">
        <title>Lack of Overt Genome Reduction in the Bryostatin-Producing Bryozoan Symbiont "Candidatus Endobugula sertula".</title>
        <authorList>
            <person name="Miller I.J."/>
            <person name="Vanee N."/>
            <person name="Fong S.S."/>
            <person name="Lim-Fong G.E."/>
            <person name="Kwan J.C."/>
        </authorList>
    </citation>
    <scope>NUCLEOTIDE SEQUENCE [LARGE SCALE GENOMIC DNA]</scope>
    <source>
        <strain evidence="8">AB1-4</strain>
    </source>
</reference>
<organism evidence="8 9">
    <name type="scientific">Candidatus Endobugula sertula</name>
    <name type="common">Bugula neritina bacterial symbiont</name>
    <dbReference type="NCBI Taxonomy" id="62101"/>
    <lineage>
        <taxon>Bacteria</taxon>
        <taxon>Pseudomonadati</taxon>
        <taxon>Pseudomonadota</taxon>
        <taxon>Gammaproteobacteria</taxon>
        <taxon>Cellvibrionales</taxon>
        <taxon>Cellvibrionaceae</taxon>
        <taxon>Candidatus Endobugula</taxon>
    </lineage>
</organism>
<dbReference type="InterPro" id="IPR044068">
    <property type="entry name" value="CB"/>
</dbReference>
<keyword evidence="1" id="KW-0159">Chromosome partition</keyword>
<dbReference type="InterPro" id="IPR002104">
    <property type="entry name" value="Integrase_catalytic"/>
</dbReference>
<accession>A0A1D2QS51</accession>
<name>A0A1D2QS51_9GAMM</name>
<feature type="domain" description="Tyr recombinase" evidence="6">
    <location>
        <begin position="94"/>
        <end position="278"/>
    </location>
</feature>